<dbReference type="InterPro" id="IPR009071">
    <property type="entry name" value="HMG_box_dom"/>
</dbReference>
<protein>
    <recommendedName>
        <fullName evidence="5">HMG box domain-containing protein</fullName>
    </recommendedName>
</protein>
<proteinExistence type="predicted"/>
<sequence>MPAVRLARRRRSSIAFATLHPSKVSSVPRAFTFAPNVTPGTYIPPERDLSDDLDESGEPGSPSSSPSSPAPALFPPSSDPAPASSRRRAPPGKRRSLGYIPRPPNAFMLFRADFVRQKHVPGSIETNHGSLSKIIGNCWRSLPLEERNVWEQRARVAKAEHKLRYPEYRFRPVHNKEKKRKAQAAAAAAAAAAHAESGNKDPEEEEARCQEVAALLMEGKKGEELREALERADADRERARTAYHHNHQSMYGHRRSSSVPLPTHPFNPISIPQLHSNAATAPSWFPHFPHTNQHPMRAMSPGPAGSVMRGANPHFANGAGLRRASSTQPVLHRSWTFPGSSMWFDPASHGQTGVETEQQLPDVDGNFVNPFPTGAQGGQVDFNGRSSFNFDNLLRYLPSDAPLDAVSPLENIAPHQAVPHLPPLDTSTWMSVPDQNISAHSQQQSESHPSSTYSGSPNLSPSFETQVLEAALAQQQQQEHQHAQHHQRQVHAPQPQHAFPPFQWSSSGPNGKDDSMTGPHNTHDRLPSLGLGLNFGLGPHDLDGGAHGQSAGLHAYTIGLADFNIGMGGLVCVDGAQAGGLYAHSHEEHEHEREHETADGGFELLDYIHEDVGFGVGTSH</sequence>
<dbReference type="InterPro" id="IPR036910">
    <property type="entry name" value="HMG_box_dom_sf"/>
</dbReference>
<dbReference type="GO" id="GO:0005634">
    <property type="term" value="C:nucleus"/>
    <property type="evidence" value="ECO:0007669"/>
    <property type="project" value="UniProtKB-UniRule"/>
</dbReference>
<dbReference type="PANTHER" id="PTHR45789:SF2">
    <property type="entry name" value="FI18025P1"/>
    <property type="match status" value="1"/>
</dbReference>
<feature type="compositionally biased region" description="Pro residues" evidence="4">
    <location>
        <begin position="68"/>
        <end position="79"/>
    </location>
</feature>
<evidence type="ECO:0000313" key="6">
    <source>
        <dbReference type="EMBL" id="TDL25321.1"/>
    </source>
</evidence>
<feature type="compositionally biased region" description="Low complexity" evidence="4">
    <location>
        <begin position="490"/>
        <end position="503"/>
    </location>
</feature>
<accession>A0A4Y7QDI4</accession>
<feature type="compositionally biased region" description="Low complexity" evidence="4">
    <location>
        <begin position="438"/>
        <end position="451"/>
    </location>
</feature>
<dbReference type="STRING" id="50990.A0A4Y7QDI4"/>
<dbReference type="PANTHER" id="PTHR45789">
    <property type="entry name" value="FI18025P1"/>
    <property type="match status" value="1"/>
</dbReference>
<feature type="compositionally biased region" description="Low complexity" evidence="4">
    <location>
        <begin position="466"/>
        <end position="478"/>
    </location>
</feature>
<feature type="compositionally biased region" description="Low complexity" evidence="4">
    <location>
        <begin position="183"/>
        <end position="195"/>
    </location>
</feature>
<evidence type="ECO:0000259" key="5">
    <source>
        <dbReference type="PROSITE" id="PS50118"/>
    </source>
</evidence>
<keyword evidence="7" id="KW-1185">Reference proteome</keyword>
<keyword evidence="1 3" id="KW-0238">DNA-binding</keyword>
<feature type="region of interest" description="Disordered" evidence="4">
    <location>
        <begin position="417"/>
        <end position="525"/>
    </location>
</feature>
<dbReference type="Proteomes" id="UP000294933">
    <property type="component" value="Unassembled WGS sequence"/>
</dbReference>
<dbReference type="Gene3D" id="1.10.30.10">
    <property type="entry name" value="High mobility group box domain"/>
    <property type="match status" value="1"/>
</dbReference>
<feature type="compositionally biased region" description="Low complexity" evidence="4">
    <location>
        <begin position="58"/>
        <end position="67"/>
    </location>
</feature>
<dbReference type="SMART" id="SM00398">
    <property type="entry name" value="HMG"/>
    <property type="match status" value="1"/>
</dbReference>
<reference evidence="6 7" key="1">
    <citation type="submission" date="2018-06" db="EMBL/GenBank/DDBJ databases">
        <title>A transcriptomic atlas of mushroom development highlights an independent origin of complex multicellularity.</title>
        <authorList>
            <consortium name="DOE Joint Genome Institute"/>
            <person name="Krizsan K."/>
            <person name="Almasi E."/>
            <person name="Merenyi Z."/>
            <person name="Sahu N."/>
            <person name="Viragh M."/>
            <person name="Koszo T."/>
            <person name="Mondo S."/>
            <person name="Kiss B."/>
            <person name="Balint B."/>
            <person name="Kues U."/>
            <person name="Barry K."/>
            <person name="Hegedus J.C."/>
            <person name="Henrissat B."/>
            <person name="Johnson J."/>
            <person name="Lipzen A."/>
            <person name="Ohm R."/>
            <person name="Nagy I."/>
            <person name="Pangilinan J."/>
            <person name="Yan J."/>
            <person name="Xiong Y."/>
            <person name="Grigoriev I.V."/>
            <person name="Hibbett D.S."/>
            <person name="Nagy L.G."/>
        </authorList>
    </citation>
    <scope>NUCLEOTIDE SEQUENCE [LARGE SCALE GENOMIC DNA]</scope>
    <source>
        <strain evidence="6 7">SZMC22713</strain>
    </source>
</reference>
<gene>
    <name evidence="6" type="ORF">BD410DRAFT_744069</name>
</gene>
<dbReference type="SUPFAM" id="SSF47095">
    <property type="entry name" value="HMG-box"/>
    <property type="match status" value="1"/>
</dbReference>
<feature type="compositionally biased region" description="Basic and acidic residues" evidence="4">
    <location>
        <begin position="511"/>
        <end position="525"/>
    </location>
</feature>
<evidence type="ECO:0000256" key="3">
    <source>
        <dbReference type="PROSITE-ProRule" id="PRU00267"/>
    </source>
</evidence>
<feature type="domain" description="HMG box" evidence="5">
    <location>
        <begin position="100"/>
        <end position="169"/>
    </location>
</feature>
<organism evidence="6 7">
    <name type="scientific">Rickenella mellea</name>
    <dbReference type="NCBI Taxonomy" id="50990"/>
    <lineage>
        <taxon>Eukaryota</taxon>
        <taxon>Fungi</taxon>
        <taxon>Dikarya</taxon>
        <taxon>Basidiomycota</taxon>
        <taxon>Agaricomycotina</taxon>
        <taxon>Agaricomycetes</taxon>
        <taxon>Hymenochaetales</taxon>
        <taxon>Rickenellaceae</taxon>
        <taxon>Rickenella</taxon>
    </lineage>
</organism>
<evidence type="ECO:0000256" key="2">
    <source>
        <dbReference type="ARBA" id="ARBA00023242"/>
    </source>
</evidence>
<keyword evidence="2 3" id="KW-0539">Nucleus</keyword>
<dbReference type="VEuPathDB" id="FungiDB:BD410DRAFT_744069"/>
<name>A0A4Y7QDI4_9AGAM</name>
<evidence type="ECO:0000256" key="1">
    <source>
        <dbReference type="ARBA" id="ARBA00023125"/>
    </source>
</evidence>
<feature type="compositionally biased region" description="Polar residues" evidence="4">
    <location>
        <begin position="425"/>
        <end position="437"/>
    </location>
</feature>
<dbReference type="PROSITE" id="PS50118">
    <property type="entry name" value="HMG_BOX_2"/>
    <property type="match status" value="1"/>
</dbReference>
<dbReference type="GO" id="GO:0000981">
    <property type="term" value="F:DNA-binding transcription factor activity, RNA polymerase II-specific"/>
    <property type="evidence" value="ECO:0007669"/>
    <property type="project" value="TreeGrafter"/>
</dbReference>
<feature type="DNA-binding region" description="HMG box" evidence="3">
    <location>
        <begin position="100"/>
        <end position="169"/>
    </location>
</feature>
<evidence type="ECO:0000256" key="4">
    <source>
        <dbReference type="SAM" id="MobiDB-lite"/>
    </source>
</evidence>
<dbReference type="OrthoDB" id="6247875at2759"/>
<feature type="region of interest" description="Disordered" evidence="4">
    <location>
        <begin position="174"/>
        <end position="208"/>
    </location>
</feature>
<feature type="compositionally biased region" description="Polar residues" evidence="4">
    <location>
        <begin position="452"/>
        <end position="465"/>
    </location>
</feature>
<dbReference type="CDD" id="cd01389">
    <property type="entry name" value="HMG-box_ROX1-like"/>
    <property type="match status" value="1"/>
</dbReference>
<dbReference type="EMBL" id="ML170164">
    <property type="protein sequence ID" value="TDL25321.1"/>
    <property type="molecule type" value="Genomic_DNA"/>
</dbReference>
<evidence type="ECO:0000313" key="7">
    <source>
        <dbReference type="Proteomes" id="UP000294933"/>
    </source>
</evidence>
<dbReference type="GO" id="GO:0000978">
    <property type="term" value="F:RNA polymerase II cis-regulatory region sequence-specific DNA binding"/>
    <property type="evidence" value="ECO:0007669"/>
    <property type="project" value="TreeGrafter"/>
</dbReference>
<feature type="region of interest" description="Disordered" evidence="4">
    <location>
        <begin position="34"/>
        <end position="100"/>
    </location>
</feature>
<dbReference type="InterPro" id="IPR051356">
    <property type="entry name" value="SOX/SOX-like_TF"/>
</dbReference>
<dbReference type="Pfam" id="PF00505">
    <property type="entry name" value="HMG_box"/>
    <property type="match status" value="1"/>
</dbReference>
<dbReference type="AlphaFoldDB" id="A0A4Y7QDI4"/>
<feature type="compositionally biased region" description="Basic residues" evidence="4">
    <location>
        <begin position="85"/>
        <end position="96"/>
    </location>
</feature>